<dbReference type="InterPro" id="IPR036505">
    <property type="entry name" value="Amidase/PGRP_sf"/>
</dbReference>
<evidence type="ECO:0000313" key="15">
    <source>
        <dbReference type="Proteomes" id="UP000300237"/>
    </source>
</evidence>
<reference evidence="10 11" key="1">
    <citation type="submission" date="2015-03" db="EMBL/GenBank/DDBJ databases">
        <authorList>
            <consortium name="Pathogen Informatics"/>
        </authorList>
    </citation>
    <scope>NUCLEOTIDE SEQUENCE [LARGE SCALE GENOMIC DNA]</scope>
    <source>
        <strain evidence="3 10">Bir 172</strain>
        <strain evidence="4 11">Bir 187</strain>
    </source>
</reference>
<dbReference type="Pfam" id="PF01510">
    <property type="entry name" value="Amidase_2"/>
    <property type="match status" value="1"/>
</dbReference>
<reference evidence="7 13" key="5">
    <citation type="submission" date="2017-02" db="EMBL/GenBank/DDBJ databases">
        <title>Protein polymorphisms may explain contrasting epidemiological fitness of two variants of a multidrug-resistant Mycobacterium tuberculosis strain.</title>
        <authorList>
            <person name="Bigi M.M."/>
            <person name="Lopez B."/>
            <person name="Blanco F.C."/>
            <person name="Sasiain M.C."/>
            <person name="De La Barrera S."/>
            <person name="Ritacco V."/>
            <person name="Bigi F."/>
            <person name="Soria M.A."/>
        </authorList>
    </citation>
    <scope>NUCLEOTIDE SEQUENCE [LARGE SCALE GENOMIC DNA]</scope>
    <source>
        <strain evidence="7 13">6548</strain>
    </source>
</reference>
<evidence type="ECO:0000313" key="4">
    <source>
        <dbReference type="EMBL" id="CKT43359.1"/>
    </source>
</evidence>
<reference evidence="5 12" key="2">
    <citation type="submission" date="2015-03" db="EMBL/GenBank/DDBJ databases">
        <authorList>
            <consortium name="Pathogen Informatics"/>
            <person name="Murphy D."/>
        </authorList>
    </citation>
    <scope>NUCLEOTIDE SEQUENCE [LARGE SCALE GENOMIC DNA]</scope>
    <source>
        <strain evidence="5 12">0268S</strain>
    </source>
</reference>
<feature type="domain" description="N-acetylmuramoyl-L-alanine amidase" evidence="2">
    <location>
        <begin position="27"/>
        <end position="172"/>
    </location>
</feature>
<protein>
    <submittedName>
        <fullName evidence="7">N-acetylmuramoyl-L-alanine amidase</fullName>
    </submittedName>
    <submittedName>
        <fullName evidence="6">Peptidoglycan recognition protein</fullName>
    </submittedName>
    <submittedName>
        <fullName evidence="4">Peptidoglycan-binding domain 1 protein</fullName>
    </submittedName>
</protein>
<sequence length="275" mass="30676">MGWIGDPIWLEEVLRPALGERLRVLDGWRERGHGDFRDIRGVMWHHTGNSRETAKSIARGRPDLPGPLANLHIAHSGVVTIVAVGVCWHAGRGSYPWLPTDNANWHMIGVECAWPTIRRDGSYDAGERWPDAQIVSMRDVAAALTLKLGYGPERNIGHKEYAGAAQGKWDPGNLSMDWFRAEVAKDTRGEFDHPLTPPPAVIARPPILPKPRNPRDDRILLEEVWDQLRGIEGRGWPVLGDKTIVDYLAELGNKVDALAAKLDAREGLDRPSDTR</sequence>
<gene>
    <name evidence="7" type="ORF">A4S10_03764</name>
    <name evidence="9" type="ORF">DKC2_3825</name>
    <name evidence="8" type="ORF">DSJ38_01430</name>
    <name evidence="3" type="ORF">ERS027646_03519</name>
    <name evidence="4" type="ORF">ERS027661_04348</name>
    <name evidence="5" type="ORF">ERS094118_02349</name>
    <name evidence="6" type="ORF">J8J21_10045</name>
</gene>
<dbReference type="OMA" id="CRHHGWT"/>
<evidence type="ECO:0000313" key="16">
    <source>
        <dbReference type="Proteomes" id="UP000671119"/>
    </source>
</evidence>
<name>A0A045IM67_MYCTX</name>
<dbReference type="Proteomes" id="UP000050139">
    <property type="component" value="Unassembled WGS sequence"/>
</dbReference>
<dbReference type="Proteomes" id="UP000671119">
    <property type="component" value="Unassembled WGS sequence"/>
</dbReference>
<evidence type="ECO:0000313" key="5">
    <source>
        <dbReference type="EMBL" id="CLW33131.1"/>
    </source>
</evidence>
<evidence type="ECO:0000259" key="2">
    <source>
        <dbReference type="SMART" id="SM00644"/>
    </source>
</evidence>
<dbReference type="Proteomes" id="UP000256381">
    <property type="component" value="Unassembled WGS sequence"/>
</dbReference>
<reference evidence="8" key="6">
    <citation type="submission" date="2018-07" db="EMBL/GenBank/DDBJ databases">
        <authorList>
            <person name="Shah S."/>
            <person name="Brown T."/>
            <person name="Auld S."/>
            <person name="Bratton K."/>
            <person name="Narechania A."/>
            <person name="Mathema B."/>
            <person name="Gandhi N."/>
        </authorList>
    </citation>
    <scope>NUCLEOTIDE SEQUENCE</scope>
    <source>
        <strain evidence="8">32301_S10</strain>
    </source>
</reference>
<dbReference type="EMBL" id="CNFU01001442">
    <property type="protein sequence ID" value="CKT43359.1"/>
    <property type="molecule type" value="Genomic_DNA"/>
</dbReference>
<dbReference type="Gene3D" id="3.40.80.10">
    <property type="entry name" value="Peptidoglycan recognition protein-like"/>
    <property type="match status" value="1"/>
</dbReference>
<dbReference type="Proteomes" id="UP000049023">
    <property type="component" value="Unassembled WGS sequence"/>
</dbReference>
<evidence type="ECO:0000313" key="11">
    <source>
        <dbReference type="Proteomes" id="UP000049023"/>
    </source>
</evidence>
<reference evidence="9 15" key="7">
    <citation type="submission" date="2018-08" db="EMBL/GenBank/DDBJ databases">
        <authorList>
            <person name="Fokvardsen B D."/>
            <person name="Norman A."/>
        </authorList>
    </citation>
    <scope>NUCLEOTIDE SEQUENCE [LARGE SCALE GENOMIC DNA]</scope>
    <source>
        <strain evidence="9 15">DKC2</strain>
    </source>
</reference>
<dbReference type="EMBL" id="LR027516">
    <property type="protein sequence ID" value="VCU51915.1"/>
    <property type="molecule type" value="Genomic_DNA"/>
</dbReference>
<evidence type="ECO:0000313" key="13">
    <source>
        <dbReference type="Proteomes" id="UP000189452"/>
    </source>
</evidence>
<dbReference type="GO" id="GO:0009253">
    <property type="term" value="P:peptidoglycan catabolic process"/>
    <property type="evidence" value="ECO:0007669"/>
    <property type="project" value="InterPro"/>
</dbReference>
<reference evidence="6 16" key="8">
    <citation type="submission" date="2021-03" db="EMBL/GenBank/DDBJ databases">
        <title>Whole Genome Sequencing of Mycobacterium tuberculosis clinical isolates from Arunachal Pradesh, India.</title>
        <authorList>
            <person name="Singh S."/>
            <person name="Mudliar S.R."/>
            <person name="Kulsum U."/>
            <person name="Rufai S.B."/>
            <person name="Singh P.K."/>
            <person name="Umpo M."/>
            <person name="Nyori M."/>
        </authorList>
    </citation>
    <scope>NUCLEOTIDE SEQUENCE [LARGE SCALE GENOMIC DNA]</scope>
    <source>
        <strain evidence="6 16">OMICS/BPL/0142/20/SP</strain>
    </source>
</reference>
<dbReference type="EMBL" id="COPH01000017">
    <property type="protein sequence ID" value="CLW33131.1"/>
    <property type="molecule type" value="Genomic_DNA"/>
</dbReference>
<dbReference type="SMR" id="A0A045IM67"/>
<dbReference type="InterPro" id="IPR002502">
    <property type="entry name" value="Amidase_domain"/>
</dbReference>
<evidence type="ECO:0000256" key="1">
    <source>
        <dbReference type="SAM" id="MobiDB-lite"/>
    </source>
</evidence>
<dbReference type="EMBL" id="QTBD01000017">
    <property type="protein sequence ID" value="REQ57034.1"/>
    <property type="molecule type" value="Genomic_DNA"/>
</dbReference>
<reference evidence="8 14" key="4">
    <citation type="journal article" date="2017" name="N. Engl. J. Med.">
        <title>Transmission of Extensively Drug-Resistant Tuberculosis in South Africa.</title>
        <authorList>
            <person name="Shah N.S."/>
            <person name="Auld S.C."/>
            <person name="Brust J.C."/>
            <person name="Mathema B."/>
            <person name="Ismail N."/>
            <person name="Moodley P."/>
            <person name="Mlisana K."/>
            <person name="Allana S."/>
            <person name="Campbell A."/>
            <person name="Mthiyane T."/>
            <person name="Morris N."/>
            <person name="Mpangase P."/>
            <person name="van der Meulen H."/>
            <person name="Omar S.V."/>
            <person name="Brown T.S."/>
            <person name="Narechania A."/>
            <person name="Shaskina E."/>
            <person name="Kapwata T."/>
            <person name="Kreiswirth B."/>
            <person name="Gandhi N.R."/>
        </authorList>
    </citation>
    <scope>NUCLEOTIDE SEQUENCE [LARGE SCALE GENOMIC DNA]</scope>
    <source>
        <strain evidence="8 14">32301_S10</strain>
    </source>
</reference>
<dbReference type="Proteomes" id="UP000189452">
    <property type="component" value="Chromosome"/>
</dbReference>
<dbReference type="EMBL" id="LWDQ01000001">
    <property type="protein sequence ID" value="OMH61572.1"/>
    <property type="molecule type" value="Genomic_DNA"/>
</dbReference>
<evidence type="ECO:0000313" key="9">
    <source>
        <dbReference type="EMBL" id="VCU51915.1"/>
    </source>
</evidence>
<dbReference type="EMBL" id="JAGIZI010000013">
    <property type="protein sequence ID" value="MBP0683460.1"/>
    <property type="molecule type" value="Genomic_DNA"/>
</dbReference>
<evidence type="ECO:0000313" key="6">
    <source>
        <dbReference type="EMBL" id="MBP0683460.1"/>
    </source>
</evidence>
<dbReference type="AlphaFoldDB" id="A0A045IM67"/>
<reference evidence="7 13" key="3">
    <citation type="submission" date="2016-04" db="EMBL/GenBank/DDBJ databases">
        <authorList>
            <person name="Bigi M."/>
            <person name="Bigi F."/>
            <person name="Soria M.A."/>
        </authorList>
    </citation>
    <scope>NUCLEOTIDE SEQUENCE [LARGE SCALE GENOMIC DNA]</scope>
    <source>
        <strain evidence="7 13">6548</strain>
    </source>
</reference>
<dbReference type="Proteomes" id="UP000300237">
    <property type="component" value="Chromosome"/>
</dbReference>
<evidence type="ECO:0000313" key="8">
    <source>
        <dbReference type="EMBL" id="REQ57034.1"/>
    </source>
</evidence>
<accession>A0A045IM67</accession>
<dbReference type="GO" id="GO:0008745">
    <property type="term" value="F:N-acetylmuramoyl-L-alanine amidase activity"/>
    <property type="evidence" value="ECO:0007669"/>
    <property type="project" value="InterPro"/>
</dbReference>
<organism evidence="4 11">
    <name type="scientific">Mycobacterium tuberculosis</name>
    <dbReference type="NCBI Taxonomy" id="1773"/>
    <lineage>
        <taxon>Bacteria</taxon>
        <taxon>Bacillati</taxon>
        <taxon>Actinomycetota</taxon>
        <taxon>Actinomycetes</taxon>
        <taxon>Mycobacteriales</taxon>
        <taxon>Mycobacteriaceae</taxon>
        <taxon>Mycobacterium</taxon>
        <taxon>Mycobacterium tuberculosis complex</taxon>
    </lineage>
</organism>
<evidence type="ECO:0000313" key="10">
    <source>
        <dbReference type="Proteomes" id="UP000048948"/>
    </source>
</evidence>
<feature type="compositionally biased region" description="Pro residues" evidence="1">
    <location>
        <begin position="195"/>
        <end position="209"/>
    </location>
</feature>
<evidence type="ECO:0000313" key="3">
    <source>
        <dbReference type="EMBL" id="CKT41426.1"/>
    </source>
</evidence>
<evidence type="ECO:0000313" key="14">
    <source>
        <dbReference type="Proteomes" id="UP000256381"/>
    </source>
</evidence>
<feature type="region of interest" description="Disordered" evidence="1">
    <location>
        <begin position="190"/>
        <end position="209"/>
    </location>
</feature>
<dbReference type="SUPFAM" id="SSF55846">
    <property type="entry name" value="N-acetylmuramoyl-L-alanine amidase-like"/>
    <property type="match status" value="1"/>
</dbReference>
<evidence type="ECO:0000313" key="12">
    <source>
        <dbReference type="Proteomes" id="UP000050139"/>
    </source>
</evidence>
<dbReference type="EMBL" id="CNGE01000841">
    <property type="protein sequence ID" value="CKT41426.1"/>
    <property type="molecule type" value="Genomic_DNA"/>
</dbReference>
<dbReference type="Proteomes" id="UP000048948">
    <property type="component" value="Unassembled WGS sequence"/>
</dbReference>
<dbReference type="RefSeq" id="WP_003419504.1">
    <property type="nucleotide sequence ID" value="NZ_AP017901.1"/>
</dbReference>
<proteinExistence type="predicted"/>
<evidence type="ECO:0000313" key="7">
    <source>
        <dbReference type="EMBL" id="OMH61572.1"/>
    </source>
</evidence>
<dbReference type="SMART" id="SM00644">
    <property type="entry name" value="Ami_2"/>
    <property type="match status" value="1"/>
</dbReference>